<keyword evidence="5" id="KW-0479">Metal-binding</keyword>
<evidence type="ECO:0000259" key="9">
    <source>
        <dbReference type="Pfam" id="PF01743"/>
    </source>
</evidence>
<gene>
    <name evidence="11" type="primary">cca</name>
    <name evidence="11" type="ORF">AFCDBAGC_1248</name>
</gene>
<evidence type="ECO:0000256" key="7">
    <source>
        <dbReference type="ARBA" id="ARBA00022842"/>
    </source>
</evidence>
<dbReference type="InterPro" id="IPR050264">
    <property type="entry name" value="Bact_CCA-adding_enz_type3_sf"/>
</dbReference>
<dbReference type="InterPro" id="IPR043519">
    <property type="entry name" value="NT_sf"/>
</dbReference>
<dbReference type="Pfam" id="PF01743">
    <property type="entry name" value="PolyA_pol"/>
    <property type="match status" value="1"/>
</dbReference>
<dbReference type="Proteomes" id="UP001055117">
    <property type="component" value="Unassembled WGS sequence"/>
</dbReference>
<keyword evidence="4" id="KW-0548">Nucleotidyltransferase</keyword>
<proteinExistence type="inferred from homology"/>
<evidence type="ECO:0000313" key="11">
    <source>
        <dbReference type="EMBL" id="GJD43396.1"/>
    </source>
</evidence>
<evidence type="ECO:0000256" key="3">
    <source>
        <dbReference type="ARBA" id="ARBA00022694"/>
    </source>
</evidence>
<organism evidence="11 12">
    <name type="scientific">Methylobacterium cerastii</name>
    <dbReference type="NCBI Taxonomy" id="932741"/>
    <lineage>
        <taxon>Bacteria</taxon>
        <taxon>Pseudomonadati</taxon>
        <taxon>Pseudomonadota</taxon>
        <taxon>Alphaproteobacteria</taxon>
        <taxon>Hyphomicrobiales</taxon>
        <taxon>Methylobacteriaceae</taxon>
        <taxon>Methylobacterium</taxon>
    </lineage>
</organism>
<name>A0ABQ4QDU6_9HYPH</name>
<protein>
    <submittedName>
        <fullName evidence="11">CCA-adding enzyme</fullName>
    </submittedName>
</protein>
<dbReference type="Gene3D" id="1.10.3090.10">
    <property type="entry name" value="cca-adding enzyme, domain 2"/>
    <property type="match status" value="1"/>
</dbReference>
<sequence length="422" mass="44035">MRRLDPDGPARLLARPEVRAVLAGLDAPGEETRLVGGCVRDALLGVDAADIDLATTLLPNAVIDRARAAGLKAVPTGIEHGTVTLVVAGRPVEVTTLREDVETDGRHAIVRFGRDFTRDAERRDFTVNALSLGADGTLHDTTGGAADLAEARIRFIGDPATRIHEDALRILRFFRFHARFGGGEPDAPALAACVAARAALASLSRERVRMEFLKLLAAPGAPGAVAILAETGLLARITGGVAERGRLARAIEAGAGTIQRLAALSVTTRAEAERLAEGLRLSKAEHATLDAYARALVALKTPAAIDRPALRALVAEHGPAALQAAMDATAGEPRPVIGPDAANAWRDLKNEPAPVLPVTGAALVARGIPAGPRIGVALAALRRRWLETGCPVGPDAAEALISLALAQDSSAHDTKEPAEPRR</sequence>
<dbReference type="SUPFAM" id="SSF81891">
    <property type="entry name" value="Poly A polymerase C-terminal region-like"/>
    <property type="match status" value="1"/>
</dbReference>
<comment type="caution">
    <text evidence="11">The sequence shown here is derived from an EMBL/GenBank/DDBJ whole genome shotgun (WGS) entry which is preliminary data.</text>
</comment>
<dbReference type="Gene3D" id="3.30.460.10">
    <property type="entry name" value="Beta Polymerase, domain 2"/>
    <property type="match status" value="1"/>
</dbReference>
<comment type="similarity">
    <text evidence="8">Belongs to the tRNA nucleotidyltransferase/poly(A) polymerase family.</text>
</comment>
<keyword evidence="12" id="KW-1185">Reference proteome</keyword>
<dbReference type="SUPFAM" id="SSF81301">
    <property type="entry name" value="Nucleotidyltransferase"/>
    <property type="match status" value="1"/>
</dbReference>
<dbReference type="InterPro" id="IPR032828">
    <property type="entry name" value="PolyA_RNA-bd"/>
</dbReference>
<evidence type="ECO:0000256" key="1">
    <source>
        <dbReference type="ARBA" id="ARBA00001946"/>
    </source>
</evidence>
<keyword evidence="3" id="KW-0819">tRNA processing</keyword>
<evidence type="ECO:0000313" key="12">
    <source>
        <dbReference type="Proteomes" id="UP001055117"/>
    </source>
</evidence>
<keyword evidence="7" id="KW-0460">Magnesium</keyword>
<dbReference type="PANTHER" id="PTHR46173">
    <property type="entry name" value="CCA TRNA NUCLEOTIDYLTRANSFERASE 1, MITOCHONDRIAL"/>
    <property type="match status" value="1"/>
</dbReference>
<evidence type="ECO:0000259" key="10">
    <source>
        <dbReference type="Pfam" id="PF12627"/>
    </source>
</evidence>
<dbReference type="Pfam" id="PF12627">
    <property type="entry name" value="PolyA_pol_RNAbd"/>
    <property type="match status" value="1"/>
</dbReference>
<keyword evidence="6" id="KW-0547">Nucleotide-binding</keyword>
<feature type="domain" description="tRNA nucleotidyltransferase/poly(A) polymerase RNA and SrmB- binding" evidence="10">
    <location>
        <begin position="190"/>
        <end position="237"/>
    </location>
</feature>
<dbReference type="InterPro" id="IPR002646">
    <property type="entry name" value="PolA_pol_head_dom"/>
</dbReference>
<dbReference type="EMBL" id="BPQG01000012">
    <property type="protein sequence ID" value="GJD43396.1"/>
    <property type="molecule type" value="Genomic_DNA"/>
</dbReference>
<accession>A0ABQ4QDU6</accession>
<comment type="cofactor">
    <cofactor evidence="1">
        <name>Mg(2+)</name>
        <dbReference type="ChEBI" id="CHEBI:18420"/>
    </cofactor>
</comment>
<evidence type="ECO:0000256" key="6">
    <source>
        <dbReference type="ARBA" id="ARBA00022741"/>
    </source>
</evidence>
<reference evidence="11 12" key="1">
    <citation type="journal article" date="2021" name="Front. Microbiol.">
        <title>Comprehensive Comparative Genomics and Phenotyping of Methylobacterium Species.</title>
        <authorList>
            <person name="Alessa O."/>
            <person name="Ogura Y."/>
            <person name="Fujitani Y."/>
            <person name="Takami H."/>
            <person name="Hayashi T."/>
            <person name="Sahin N."/>
            <person name="Tani A."/>
        </authorList>
    </citation>
    <scope>NUCLEOTIDE SEQUENCE [LARGE SCALE GENOMIC DNA]</scope>
    <source>
        <strain evidence="11 12">DSM 23679</strain>
    </source>
</reference>
<evidence type="ECO:0000256" key="4">
    <source>
        <dbReference type="ARBA" id="ARBA00022695"/>
    </source>
</evidence>
<evidence type="ECO:0000256" key="2">
    <source>
        <dbReference type="ARBA" id="ARBA00022679"/>
    </source>
</evidence>
<dbReference type="CDD" id="cd05398">
    <property type="entry name" value="NT_ClassII-CCAase"/>
    <property type="match status" value="1"/>
</dbReference>
<dbReference type="RefSeq" id="WP_238271407.1">
    <property type="nucleotide sequence ID" value="NZ_BPQG01000012.1"/>
</dbReference>
<evidence type="ECO:0000256" key="5">
    <source>
        <dbReference type="ARBA" id="ARBA00022723"/>
    </source>
</evidence>
<feature type="domain" description="Poly A polymerase head" evidence="9">
    <location>
        <begin position="33"/>
        <end position="154"/>
    </location>
</feature>
<dbReference type="PANTHER" id="PTHR46173:SF1">
    <property type="entry name" value="CCA TRNA NUCLEOTIDYLTRANSFERASE 1, MITOCHONDRIAL"/>
    <property type="match status" value="1"/>
</dbReference>
<evidence type="ECO:0000256" key="8">
    <source>
        <dbReference type="RuleBase" id="RU003953"/>
    </source>
</evidence>
<keyword evidence="8" id="KW-0694">RNA-binding</keyword>
<keyword evidence="2 8" id="KW-0808">Transferase</keyword>